<evidence type="ECO:0000256" key="3">
    <source>
        <dbReference type="SAM" id="Coils"/>
    </source>
</evidence>
<evidence type="ECO:0000313" key="4">
    <source>
        <dbReference type="EMBL" id="EIM78446.1"/>
    </source>
</evidence>
<dbReference type="PIRSF" id="PIRSF004555">
    <property type="entry name" value="UCP004555"/>
    <property type="match status" value="1"/>
</dbReference>
<comment type="caution">
    <text evidence="4">The sequence shown here is derived from an EMBL/GenBank/DDBJ whole genome shotgun (WGS) entry which is preliminary data.</text>
</comment>
<dbReference type="NCBIfam" id="TIGR00103">
    <property type="entry name" value="DNA_YbaB_EbfC"/>
    <property type="match status" value="1"/>
</dbReference>
<dbReference type="STRING" id="1189621.A3SI_02748"/>
<evidence type="ECO:0000313" key="5">
    <source>
        <dbReference type="Proteomes" id="UP000005551"/>
    </source>
</evidence>
<keyword evidence="2" id="KW-0963">Cytoplasm</keyword>
<dbReference type="AlphaFoldDB" id="I5C9E4"/>
<dbReference type="PANTHER" id="PTHR33449:SF1">
    <property type="entry name" value="NUCLEOID-ASSOCIATED PROTEIN YBAB"/>
    <property type="match status" value="1"/>
</dbReference>
<comment type="subcellular location">
    <subcellularLocation>
        <location evidence="2">Cytoplasm</location>
        <location evidence="2">Nucleoid</location>
    </subcellularLocation>
</comment>
<gene>
    <name evidence="4" type="ORF">A3SI_02748</name>
</gene>
<keyword evidence="5" id="KW-1185">Reference proteome</keyword>
<evidence type="ECO:0000256" key="1">
    <source>
        <dbReference type="ARBA" id="ARBA00023125"/>
    </source>
</evidence>
<dbReference type="HAMAP" id="MF_00274">
    <property type="entry name" value="DNA_YbaB_EbfC"/>
    <property type="match status" value="1"/>
</dbReference>
<comment type="function">
    <text evidence="2">Binds to DNA and alters its conformation. May be involved in regulation of gene expression, nucleoid organization and DNA protection.</text>
</comment>
<dbReference type="SUPFAM" id="SSF82607">
    <property type="entry name" value="YbaB-like"/>
    <property type="match status" value="1"/>
</dbReference>
<comment type="subunit">
    <text evidence="2">Homodimer.</text>
</comment>
<name>I5C9E4_9BACT</name>
<comment type="similarity">
    <text evidence="2">Belongs to the YbaB/EbfC family.</text>
</comment>
<dbReference type="PANTHER" id="PTHR33449">
    <property type="entry name" value="NUCLEOID-ASSOCIATED PROTEIN YBAB"/>
    <property type="match status" value="1"/>
</dbReference>
<reference evidence="4 5" key="1">
    <citation type="submission" date="2012-05" db="EMBL/GenBank/DDBJ databases">
        <title>Genome sequence of Nitritalea halalkaliphila LW7.</title>
        <authorList>
            <person name="Jangir P.K."/>
            <person name="Singh A."/>
            <person name="Shivaji S."/>
            <person name="Sharma R."/>
        </authorList>
    </citation>
    <scope>NUCLEOTIDE SEQUENCE [LARGE SCALE GENOMIC DNA]</scope>
    <source>
        <strain evidence="4 5">LW7</strain>
    </source>
</reference>
<dbReference type="Proteomes" id="UP000005551">
    <property type="component" value="Unassembled WGS sequence"/>
</dbReference>
<dbReference type="GO" id="GO:0003677">
    <property type="term" value="F:DNA binding"/>
    <property type="evidence" value="ECO:0007669"/>
    <property type="project" value="UniProtKB-UniRule"/>
</dbReference>
<dbReference type="OrthoDB" id="9808738at2"/>
<dbReference type="GO" id="GO:0005829">
    <property type="term" value="C:cytosol"/>
    <property type="evidence" value="ECO:0007669"/>
    <property type="project" value="TreeGrafter"/>
</dbReference>
<dbReference type="GO" id="GO:0043590">
    <property type="term" value="C:bacterial nucleoid"/>
    <property type="evidence" value="ECO:0007669"/>
    <property type="project" value="UniProtKB-UniRule"/>
</dbReference>
<dbReference type="InterPro" id="IPR036894">
    <property type="entry name" value="YbaB-like_sf"/>
</dbReference>
<evidence type="ECO:0000256" key="2">
    <source>
        <dbReference type="HAMAP-Rule" id="MF_00274"/>
    </source>
</evidence>
<dbReference type="RefSeq" id="WP_009053448.1">
    <property type="nucleotide sequence ID" value="NZ_AJYA01000005.1"/>
</dbReference>
<proteinExistence type="inferred from homology"/>
<organism evidence="4 5">
    <name type="scientific">Nitritalea halalkaliphila LW7</name>
    <dbReference type="NCBI Taxonomy" id="1189621"/>
    <lineage>
        <taxon>Bacteria</taxon>
        <taxon>Pseudomonadati</taxon>
        <taxon>Bacteroidota</taxon>
        <taxon>Cytophagia</taxon>
        <taxon>Cytophagales</taxon>
        <taxon>Cyclobacteriaceae</taxon>
        <taxon>Nitritalea</taxon>
    </lineage>
</organism>
<dbReference type="InterPro" id="IPR004401">
    <property type="entry name" value="YbaB/EbfC"/>
</dbReference>
<feature type="coiled-coil region" evidence="3">
    <location>
        <begin position="4"/>
        <end position="31"/>
    </location>
</feature>
<protein>
    <recommendedName>
        <fullName evidence="2">Nucleoid-associated protein A3SI_02748</fullName>
    </recommendedName>
</protein>
<sequence>MFDMMGMMNKVKEAQAKMKEVQDNLVHVQAEGEAGAGMVRAVVNGKRQVLRLEVDESLLNPADREMLQDLSVAAVNHALAAVEVKIKEEMKQATQGMLPNIPGMNFSDMFG</sequence>
<keyword evidence="3" id="KW-0175">Coiled coil</keyword>
<dbReference type="EMBL" id="AJYA01000005">
    <property type="protein sequence ID" value="EIM78446.1"/>
    <property type="molecule type" value="Genomic_DNA"/>
</dbReference>
<keyword evidence="1 2" id="KW-0238">DNA-binding</keyword>
<accession>I5C9E4</accession>
<dbReference type="Pfam" id="PF02575">
    <property type="entry name" value="YbaB_DNA_bd"/>
    <property type="match status" value="1"/>
</dbReference>
<dbReference type="Gene3D" id="3.30.1310.10">
    <property type="entry name" value="Nucleoid-associated protein YbaB-like domain"/>
    <property type="match status" value="1"/>
</dbReference>